<dbReference type="InterPro" id="IPR023696">
    <property type="entry name" value="Ureohydrolase_dom_sf"/>
</dbReference>
<gene>
    <name evidence="4" type="ORF">ENR23_04570</name>
</gene>
<sequence>MAKYRLLRERLLAEGTLEARHVARSEPAPLEWLAAVHDEGYLERVLDGALAEAEQRRIGMPWSPGLVARARAAAYGTAMAARAALRHGIAGNLAGGTHHAYRDRGEGYCLFNDHAVAIALLRAEGAALRPFVADLDVHQGNGTAAIFAGDETVFTFSVHGERNYPALKERGSFDLELPDGTGDDAYLAALERHLPRALDLHEPDLVFYQAGVDALASDRFGRLGLSHHGLRARDERVFRWCAERALPVVVTMGGGYARPIEATVEAHANVWRAARAALAARAGAA</sequence>
<reference evidence="4" key="1">
    <citation type="journal article" date="2020" name="mSystems">
        <title>Genome- and Community-Level Interaction Insights into Carbon Utilization and Element Cycling Functions of Hydrothermarchaeota in Hydrothermal Sediment.</title>
        <authorList>
            <person name="Zhou Z."/>
            <person name="Liu Y."/>
            <person name="Xu W."/>
            <person name="Pan J."/>
            <person name="Luo Z.H."/>
            <person name="Li M."/>
        </authorList>
    </citation>
    <scope>NUCLEOTIDE SEQUENCE [LARGE SCALE GENOMIC DNA]</scope>
    <source>
        <strain evidence="4">SpSt-381</strain>
    </source>
</reference>
<feature type="domain" description="Histone deacetylase" evidence="3">
    <location>
        <begin position="3"/>
        <end position="259"/>
    </location>
</feature>
<evidence type="ECO:0000256" key="2">
    <source>
        <dbReference type="ARBA" id="ARBA00022801"/>
    </source>
</evidence>
<dbReference type="CDD" id="cd09993">
    <property type="entry name" value="HDAC_classIV"/>
    <property type="match status" value="1"/>
</dbReference>
<dbReference type="GO" id="GO:0040029">
    <property type="term" value="P:epigenetic regulation of gene expression"/>
    <property type="evidence" value="ECO:0007669"/>
    <property type="project" value="TreeGrafter"/>
</dbReference>
<name>A0A832I0D9_UNCEI</name>
<accession>A0A832I0D9</accession>
<comment type="similarity">
    <text evidence="1">Belongs to the histone deacetylase family.</text>
</comment>
<dbReference type="GO" id="GO:0004407">
    <property type="term" value="F:histone deacetylase activity"/>
    <property type="evidence" value="ECO:0007669"/>
    <property type="project" value="InterPro"/>
</dbReference>
<dbReference type="AlphaFoldDB" id="A0A832I0D9"/>
<comment type="caution">
    <text evidence="4">The sequence shown here is derived from an EMBL/GenBank/DDBJ whole genome shotgun (WGS) entry which is preliminary data.</text>
</comment>
<dbReference type="EMBL" id="DSQF01000008">
    <property type="protein sequence ID" value="HGZ42692.1"/>
    <property type="molecule type" value="Genomic_DNA"/>
</dbReference>
<evidence type="ECO:0000256" key="1">
    <source>
        <dbReference type="ARBA" id="ARBA00005947"/>
    </source>
</evidence>
<organism evidence="4">
    <name type="scientific">Eiseniibacteriota bacterium</name>
    <dbReference type="NCBI Taxonomy" id="2212470"/>
    <lineage>
        <taxon>Bacteria</taxon>
        <taxon>Candidatus Eiseniibacteriota</taxon>
    </lineage>
</organism>
<dbReference type="PRINTS" id="PR01270">
    <property type="entry name" value="HDASUPER"/>
</dbReference>
<dbReference type="SUPFAM" id="SSF52768">
    <property type="entry name" value="Arginase/deacetylase"/>
    <property type="match status" value="1"/>
</dbReference>
<keyword evidence="2" id="KW-0378">Hydrolase</keyword>
<dbReference type="GO" id="GO:0016787">
    <property type="term" value="F:hydrolase activity"/>
    <property type="evidence" value="ECO:0007669"/>
    <property type="project" value="UniProtKB-KW"/>
</dbReference>
<evidence type="ECO:0000259" key="3">
    <source>
        <dbReference type="Pfam" id="PF00850"/>
    </source>
</evidence>
<dbReference type="InterPro" id="IPR044150">
    <property type="entry name" value="HDAC_classIV"/>
</dbReference>
<protein>
    <submittedName>
        <fullName evidence="4">Histone deacetylase</fullName>
    </submittedName>
</protein>
<dbReference type="Gene3D" id="3.40.800.20">
    <property type="entry name" value="Histone deacetylase domain"/>
    <property type="match status" value="1"/>
</dbReference>
<dbReference type="PANTHER" id="PTHR10625:SF19">
    <property type="entry name" value="HISTONE DEACETYLASE 12"/>
    <property type="match status" value="1"/>
</dbReference>
<evidence type="ECO:0000313" key="4">
    <source>
        <dbReference type="EMBL" id="HGZ42692.1"/>
    </source>
</evidence>
<dbReference type="Pfam" id="PF00850">
    <property type="entry name" value="Hist_deacetyl"/>
    <property type="match status" value="1"/>
</dbReference>
<dbReference type="InterPro" id="IPR037138">
    <property type="entry name" value="His_deacetylse_dom_sf"/>
</dbReference>
<dbReference type="PANTHER" id="PTHR10625">
    <property type="entry name" value="HISTONE DEACETYLASE HDAC1-RELATED"/>
    <property type="match status" value="1"/>
</dbReference>
<dbReference type="InterPro" id="IPR000286">
    <property type="entry name" value="HDACs"/>
</dbReference>
<proteinExistence type="inferred from homology"/>
<dbReference type="InterPro" id="IPR023801">
    <property type="entry name" value="His_deacetylse_dom"/>
</dbReference>